<name>A0A0G4AMD3_9ROSI</name>
<dbReference type="GO" id="GO:0009654">
    <property type="term" value="C:photosystem II oxygen evolving complex"/>
    <property type="evidence" value="ECO:0007669"/>
    <property type="project" value="InterPro"/>
</dbReference>
<evidence type="ECO:0000259" key="1">
    <source>
        <dbReference type="Pfam" id="PF01789"/>
    </source>
</evidence>
<protein>
    <submittedName>
        <fullName evidence="2">Photosystem II reaction center PsbP family protein</fullName>
    </submittedName>
</protein>
<dbReference type="Pfam" id="PF01789">
    <property type="entry name" value="PsbP"/>
    <property type="match status" value="1"/>
</dbReference>
<sequence length="257" mass="28524">MVSSVWSVAALSLSSCPPNLHHLSSSPNPRVSAGHRKQHVFCCKNSQEDAKPSCYVQDQQQLGTRRRGFMLDLGFAAFSFPTIVSNAMAKDIDVPEGFRVYTDDENKYKIVVPKDWQMGAAEPRGFNNVTAFYPEDGSGSNVSIVITGLGADFTRMESFGKVDEFAETLVSGLDRSWKDPPGVAAKLIDCKASKGIYYIQYTLQNPGESRRYLYSALGMASNGWVNRLFTITGQFMEDKKDKYSSEIEKVVSSFSFI</sequence>
<organism evidence="2">
    <name type="scientific">Pelargonium incrassatum</name>
    <dbReference type="NCBI Taxonomy" id="163034"/>
    <lineage>
        <taxon>Eukaryota</taxon>
        <taxon>Viridiplantae</taxon>
        <taxon>Streptophyta</taxon>
        <taxon>Embryophyta</taxon>
        <taxon>Tracheophyta</taxon>
        <taxon>Spermatophyta</taxon>
        <taxon>Magnoliopsida</taxon>
        <taxon>eudicotyledons</taxon>
        <taxon>Gunneridae</taxon>
        <taxon>Pentapetalae</taxon>
        <taxon>rosids</taxon>
        <taxon>malvids</taxon>
        <taxon>Geraniales</taxon>
        <taxon>Geraniaceae</taxon>
        <taxon>Pelargonium</taxon>
    </lineage>
</organism>
<dbReference type="PANTHER" id="PTHR31407">
    <property type="match status" value="1"/>
</dbReference>
<dbReference type="AlphaFoldDB" id="A0A0G4AMD3"/>
<dbReference type="GO" id="GO:0015979">
    <property type="term" value="P:photosynthesis"/>
    <property type="evidence" value="ECO:0007669"/>
    <property type="project" value="InterPro"/>
</dbReference>
<evidence type="ECO:0000313" key="2">
    <source>
        <dbReference type="EMBL" id="AKM76633.1"/>
    </source>
</evidence>
<reference evidence="2" key="1">
    <citation type="submission" date="2014-09" db="EMBL/GenBank/DDBJ databases">
        <title>Coevolution between plastid and nuclear genomes in Geraniaceae.</title>
        <authorList>
            <person name="Zhang J."/>
            <person name="Ruhlman T.A."/>
            <person name="Sabir J."/>
            <person name="Blazier J.C."/>
            <person name="Jansen R.K."/>
        </authorList>
    </citation>
    <scope>NUCLEOTIDE SEQUENCE</scope>
</reference>
<dbReference type="GO" id="GO:0019898">
    <property type="term" value="C:extrinsic component of membrane"/>
    <property type="evidence" value="ECO:0007669"/>
    <property type="project" value="InterPro"/>
</dbReference>
<dbReference type="GO" id="GO:0005509">
    <property type="term" value="F:calcium ion binding"/>
    <property type="evidence" value="ECO:0007669"/>
    <property type="project" value="InterPro"/>
</dbReference>
<dbReference type="InterPro" id="IPR016123">
    <property type="entry name" value="Mog1/PsbP_a/b/a-sand"/>
</dbReference>
<proteinExistence type="evidence at transcript level"/>
<dbReference type="Gene3D" id="3.40.1000.10">
    <property type="entry name" value="Mog1/PsbP, alpha/beta/alpha sandwich"/>
    <property type="match status" value="1"/>
</dbReference>
<feature type="domain" description="PsbP C-terminal" evidence="1">
    <location>
        <begin position="96"/>
        <end position="256"/>
    </location>
</feature>
<accession>A0A0G4AMD3</accession>
<dbReference type="PANTHER" id="PTHR31407:SF17">
    <property type="entry name" value="PSBP DOMAIN-CONTAINING PROTEIN 3, CHLOROPLASTIC"/>
    <property type="match status" value="1"/>
</dbReference>
<dbReference type="SUPFAM" id="SSF55724">
    <property type="entry name" value="Mog1p/PsbP-like"/>
    <property type="match status" value="1"/>
</dbReference>
<dbReference type="EMBL" id="KM461390">
    <property type="protein sequence ID" value="AKM76633.1"/>
    <property type="molecule type" value="mRNA"/>
</dbReference>
<dbReference type="InterPro" id="IPR002683">
    <property type="entry name" value="PsbP_C"/>
</dbReference>